<dbReference type="InterPro" id="IPR011047">
    <property type="entry name" value="Quinoprotein_ADH-like_sf"/>
</dbReference>
<evidence type="ECO:0000313" key="3">
    <source>
        <dbReference type="Proteomes" id="UP000239480"/>
    </source>
</evidence>
<keyword evidence="1" id="KW-1133">Transmembrane helix</keyword>
<name>A0A2T0RRP2_9RHOB</name>
<protein>
    <submittedName>
        <fullName evidence="2">Arylsulfotransferase ASST</fullName>
    </submittedName>
</protein>
<dbReference type="EMBL" id="PVTD01000004">
    <property type="protein sequence ID" value="PRY23787.1"/>
    <property type="molecule type" value="Genomic_DNA"/>
</dbReference>
<dbReference type="SUPFAM" id="SSF50998">
    <property type="entry name" value="Quinoprotein alcohol dehydrogenase-like"/>
    <property type="match status" value="1"/>
</dbReference>
<keyword evidence="3" id="KW-1185">Reference proteome</keyword>
<evidence type="ECO:0000256" key="1">
    <source>
        <dbReference type="SAM" id="Phobius"/>
    </source>
</evidence>
<keyword evidence="2" id="KW-0808">Transferase</keyword>
<dbReference type="PANTHER" id="PTHR35340:SF5">
    <property type="entry name" value="ASST-DOMAIN-CONTAINING PROTEIN"/>
    <property type="match status" value="1"/>
</dbReference>
<dbReference type="GO" id="GO:0016740">
    <property type="term" value="F:transferase activity"/>
    <property type="evidence" value="ECO:0007669"/>
    <property type="project" value="UniProtKB-KW"/>
</dbReference>
<sequence>MRSLFKALPQILFVVSILATTYLIGALSMNNNIFPIPQLKQARQMVKSTLDSVFKRDTQFEIAGEQIMVPHPERIDDRLILLSGVGGDRLNFLRVIDRTGAVVHEIKPDWFEIWPDDSAFPRSKRPKQQPGATLHGFDILPDGDIVVNFEHLSTFRIDLCGEVQWKLANLGHHSVHLAEDDVLWVSAEESTDQNPSGFRNHHAPVASWTIQQVSLDGDILSSVPVIRILEDNDLLGLLFASSLENTSVSASGDTLHLNDIEVFPSTLQSDVFEPGDILFSLRNINSVLVIDPDTHRLKYHHTGHLLRQHDPDFIGGNLISVFDNRNLKPSTGPGSLASRVVVLDAATGAHQVVLDGAGENGFFTDIMGDHQHTRDGNILVTSSREGRIAEYGADGTLLWRYQNNIGDGRVGLISGSMLLPPEMDTAFFAERARSCQQN</sequence>
<dbReference type="AlphaFoldDB" id="A0A2T0RRP2"/>
<keyword evidence="1" id="KW-0472">Membrane</keyword>
<comment type="caution">
    <text evidence="2">The sequence shown here is derived from an EMBL/GenBank/DDBJ whole genome shotgun (WGS) entry which is preliminary data.</text>
</comment>
<reference evidence="2 3" key="1">
    <citation type="submission" date="2018-03" db="EMBL/GenBank/DDBJ databases">
        <title>Genomic Encyclopedia of Archaeal and Bacterial Type Strains, Phase II (KMG-II): from individual species to whole genera.</title>
        <authorList>
            <person name="Goeker M."/>
        </authorList>
    </citation>
    <scope>NUCLEOTIDE SEQUENCE [LARGE SCALE GENOMIC DNA]</scope>
    <source>
        <strain evidence="2 3">DSM 29328</strain>
    </source>
</reference>
<dbReference type="RefSeq" id="WP_106205169.1">
    <property type="nucleotide sequence ID" value="NZ_PVTD01000004.1"/>
</dbReference>
<dbReference type="Pfam" id="PF14269">
    <property type="entry name" value="Arylsulfotran_2"/>
    <property type="match status" value="1"/>
</dbReference>
<dbReference type="Proteomes" id="UP000239480">
    <property type="component" value="Unassembled WGS sequence"/>
</dbReference>
<evidence type="ECO:0000313" key="2">
    <source>
        <dbReference type="EMBL" id="PRY23787.1"/>
    </source>
</evidence>
<accession>A0A2T0RRP2</accession>
<gene>
    <name evidence="2" type="ORF">CLV78_104279</name>
</gene>
<dbReference type="PANTHER" id="PTHR35340">
    <property type="entry name" value="PQQ ENZYME REPEAT PROTEIN-RELATED"/>
    <property type="match status" value="1"/>
</dbReference>
<dbReference type="InterPro" id="IPR053143">
    <property type="entry name" value="Arylsulfate_ST"/>
</dbReference>
<organism evidence="2 3">
    <name type="scientific">Aliiruegeria haliotis</name>
    <dbReference type="NCBI Taxonomy" id="1280846"/>
    <lineage>
        <taxon>Bacteria</taxon>
        <taxon>Pseudomonadati</taxon>
        <taxon>Pseudomonadota</taxon>
        <taxon>Alphaproteobacteria</taxon>
        <taxon>Rhodobacterales</taxon>
        <taxon>Roseobacteraceae</taxon>
        <taxon>Aliiruegeria</taxon>
    </lineage>
</organism>
<dbReference type="OrthoDB" id="264813at2"/>
<keyword evidence="1" id="KW-0812">Transmembrane</keyword>
<feature type="transmembrane region" description="Helical" evidence="1">
    <location>
        <begin position="7"/>
        <end position="29"/>
    </location>
</feature>
<dbReference type="InterPro" id="IPR039535">
    <property type="entry name" value="ASST-like"/>
</dbReference>
<proteinExistence type="predicted"/>